<dbReference type="SUPFAM" id="SSF63825">
    <property type="entry name" value="YWTD domain"/>
    <property type="match status" value="2"/>
</dbReference>
<dbReference type="EMBL" id="CAJNOK010006479">
    <property type="protein sequence ID" value="CAF1004951.1"/>
    <property type="molecule type" value="Genomic_DNA"/>
</dbReference>
<keyword evidence="5" id="KW-0677">Repeat</keyword>
<dbReference type="SMART" id="SM00135">
    <property type="entry name" value="LY"/>
    <property type="match status" value="2"/>
</dbReference>
<keyword evidence="10" id="KW-0325">Glycoprotein</keyword>
<keyword evidence="3" id="KW-0254">Endocytosis</keyword>
<name>A0A8S2DQL4_9BILA</name>
<keyword evidence="8 11" id="KW-1015">Disulfide bond</keyword>
<dbReference type="PROSITE" id="PS00022">
    <property type="entry name" value="EGF_1"/>
    <property type="match status" value="2"/>
</dbReference>
<reference evidence="16" key="1">
    <citation type="submission" date="2021-02" db="EMBL/GenBank/DDBJ databases">
        <authorList>
            <person name="Nowell W R."/>
        </authorList>
    </citation>
    <scope>NUCLEOTIDE SEQUENCE</scope>
</reference>
<dbReference type="InterPro" id="IPR049883">
    <property type="entry name" value="NOTCH1_EGF-like"/>
</dbReference>
<organism evidence="16 18">
    <name type="scientific">Didymodactylos carnosus</name>
    <dbReference type="NCBI Taxonomy" id="1234261"/>
    <lineage>
        <taxon>Eukaryota</taxon>
        <taxon>Metazoa</taxon>
        <taxon>Spiralia</taxon>
        <taxon>Gnathifera</taxon>
        <taxon>Rotifera</taxon>
        <taxon>Eurotatoria</taxon>
        <taxon>Bdelloidea</taxon>
        <taxon>Philodinida</taxon>
        <taxon>Philodinidae</taxon>
        <taxon>Didymodactylos</taxon>
    </lineage>
</organism>
<feature type="disulfide bond" evidence="12">
    <location>
        <begin position="22"/>
        <end position="37"/>
    </location>
</feature>
<keyword evidence="6 14" id="KW-1133">Transmembrane helix</keyword>
<dbReference type="PROSITE" id="PS50026">
    <property type="entry name" value="EGF_3"/>
    <property type="match status" value="2"/>
</dbReference>
<evidence type="ECO:0000256" key="13">
    <source>
        <dbReference type="SAM" id="MobiDB-lite"/>
    </source>
</evidence>
<dbReference type="InterPro" id="IPR023415">
    <property type="entry name" value="LDLR_class-A_CS"/>
</dbReference>
<dbReference type="Proteomes" id="UP000682733">
    <property type="component" value="Unassembled WGS sequence"/>
</dbReference>
<comment type="caution">
    <text evidence="11">Lacks conserved residue(s) required for the propagation of feature annotation.</text>
</comment>
<dbReference type="InterPro" id="IPR051221">
    <property type="entry name" value="LDLR-related"/>
</dbReference>
<evidence type="ECO:0000256" key="10">
    <source>
        <dbReference type="ARBA" id="ARBA00023180"/>
    </source>
</evidence>
<comment type="caution">
    <text evidence="16">The sequence shown here is derived from an EMBL/GenBank/DDBJ whole genome shotgun (WGS) entry which is preliminary data.</text>
</comment>
<evidence type="ECO:0000256" key="3">
    <source>
        <dbReference type="ARBA" id="ARBA00022583"/>
    </source>
</evidence>
<dbReference type="CDD" id="cd00112">
    <property type="entry name" value="LDLa"/>
    <property type="match status" value="10"/>
</dbReference>
<accession>A0A8S2DQL4</accession>
<feature type="disulfide bond" evidence="12">
    <location>
        <begin position="1079"/>
        <end position="1094"/>
    </location>
</feature>
<evidence type="ECO:0000256" key="7">
    <source>
        <dbReference type="ARBA" id="ARBA00023136"/>
    </source>
</evidence>
<feature type="disulfide bond" evidence="12">
    <location>
        <begin position="10"/>
        <end position="28"/>
    </location>
</feature>
<evidence type="ECO:0000256" key="12">
    <source>
        <dbReference type="PROSITE-ProRule" id="PRU00124"/>
    </source>
</evidence>
<feature type="disulfide bond" evidence="12">
    <location>
        <begin position="3"/>
        <end position="15"/>
    </location>
</feature>
<evidence type="ECO:0000256" key="6">
    <source>
        <dbReference type="ARBA" id="ARBA00022989"/>
    </source>
</evidence>
<feature type="disulfide bond" evidence="12">
    <location>
        <begin position="928"/>
        <end position="946"/>
    </location>
</feature>
<dbReference type="PANTHER" id="PTHR22722:SF14">
    <property type="entry name" value="MEGALIN, ISOFORM A"/>
    <property type="match status" value="1"/>
</dbReference>
<keyword evidence="9" id="KW-0675">Receptor</keyword>
<sequence>IKCLQGEFLCDSILCLPLAFVCNGEYNCRDRTDELNCTTAIINNGLCNLNISINCEQEISHSIRLIEHDYDLEKFLIDKPIQICIQRSSVCDGVVDCKNSIDEQCTNRNPMIQCLKDDEYHCTITNRCIPKTWLCNGINDCKDQYASDELNCEINEKTKCLSNENKCADNSQCVQEIFRCDGLKDCADGSDETPSLCSMQKSALITLIIWSILTLILDRLHFCTPDQFLCKSSQLCIPKSLLCDTVTQCHDNSDELSCVCPIDDYITTKLFYRCGGNICIEKTLKCDGTNEDCILGNDETDCPIYTSKMCVNNTCSAPNQYCKGYFNRKRCVCEGGYRLNYTTGLCEDVNECSEKAICDHYCINLEGSYRCGCAENYQLNMDKHTCSLRKTFNAIEPYIISLGENGLYRTKMNDTELYTIDNESDRQLFTNSSQASIKLVSASNPYLIDYDWSEQTLYYAECTTSIRETIMSCVKTSNIYSVKLNETIQEKRLIINSRDYTSIQSMAVDWLGKNLYFVNTRLQTIDVCKLNGNYCRILLHQIYSDYIPQRILLYPEKGLLFYTAIVKGKSQHIVRMSMDGKNLKLFFTTKTISDRMNVDYLRPLLTIDRKSSYLFYYNGHDQIYIINMNGHILSQHYTFREITTMRSFHAFQIFSDKMYQSYYDVKTKHREFCILLKYVLATTLSGNNSKMSERYQFRTSLRPRSFVYQLYVKKYPLYMIDFAIVHPSQQVLVQNNSCSKNNGNCEQLCLLNAMDQTKATCACTQYYDLALDGKSCISNCPTNFFNCLLSKKCIPFYQQCDNIKDCLFGEDEEEKICQEKHCSKQNTTTISCLNDSKCISYTDLCNNVTSCPNEEDENELICGHYCEWPSLATCNKKYGSVCSTDEFLCDGKCVDISHRCDETPYCYDGSDEPFDCKHVTCPNNYFKCPSGKCISLTRVCDKFNDCDNLARDDDINKIGADETNEACNLLLNTSLSFACYDNRTRIPISEYCNGHPDCLDSSDEDHCAIQTVCAVKEYKCDDRCYPSTIKCNGFIDCFDGSDEQNCSQTIINSSAAGCNRPNMFKCKTSAYCINNSYVCDGDLDCSDSSDEENCVKEKSALKDETCKSGYRCVQQQKQQQTGDGTKCILLTQLCDGQVQCPLADDEHKSNCLTCPECDANSFCIMINRIPECQCKPGFVMLTTNNTCVKEENFCKYGTCSYVNITNNLCFEKTIDDCTCDKGFRRVVLDATAVSCVFSKNSSIKVLLYPTRSFIIQQQSSLLKPVSSSHRVIYAKLVPINSDLYLIISVEERYGRGYIYQQKFETKSKDRRKRDVTHQKIIQLWSSRIYQFVSIEIDWIHRIIYAYYNDLLSLENGIEILYANENYTNLTFIQRLTFSYTKTISAMKVNPLQGYLYISGYFDSQRSSIYRSWLDGSNLEVFIPHVSSPILSMVIDYRHPQLYALLSNGLNHSEIVSYSLNDKQPWKRTIYAFKDVESYSLDMHDDTLVIMKQESQDDYYEVWLDKFNRSNLEKYHRYQFPYKVEYIHEYKYPTNINSNMVKQVCSVDMCKSNGMFCITSPEQRPICITPGEMPVCDYPCHSRGICTRDQCICPNLTYTGDDCKMCRMNNETISCANESLSCVCYLTKSLKYHTPYSCTSFSHGGEIEVPCHRIIQIVDRKQCTKNLFNPPCIEENTISYKTNESRCICTEQLFNTSYCNNNGVYLLENDKPICTCELPFTGERCQYDSCKNKCMHNGTCTTNMTHVICLCPVNYSGERCQTCDLNCKNNGKCVLNTNNITICRCSTEFTGDQCELPVSSRWHLSFIILFSISFILVIIYLLIRFGFKYFQRKLLFSHRRLNEQLGLEVNNPTYTTVPTTENLNRDELSFDELLTNDDTSFPKTNVTPSTNVKRDTRKNHDDIDDPFYVDEKQPIFGGRTTVKMSNKSLNRNVNNDML</sequence>
<feature type="disulfide bond" evidence="12">
    <location>
        <begin position="243"/>
        <end position="258"/>
    </location>
</feature>
<feature type="compositionally biased region" description="Polar residues" evidence="13">
    <location>
        <begin position="1878"/>
        <end position="1890"/>
    </location>
</feature>
<comment type="subcellular location">
    <subcellularLocation>
        <location evidence="1">Membrane</location>
        <topology evidence="1">Single-pass membrane protein</topology>
    </subcellularLocation>
</comment>
<evidence type="ECO:0000256" key="14">
    <source>
        <dbReference type="SAM" id="Phobius"/>
    </source>
</evidence>
<keyword evidence="2 11" id="KW-0245">EGF-like domain</keyword>
<dbReference type="InterPro" id="IPR036055">
    <property type="entry name" value="LDL_receptor-like_sf"/>
</dbReference>
<dbReference type="SMART" id="SM00192">
    <property type="entry name" value="LDLa"/>
    <property type="match status" value="14"/>
</dbReference>
<feature type="disulfide bond" evidence="11">
    <location>
        <begin position="1784"/>
        <end position="1793"/>
    </location>
</feature>
<evidence type="ECO:0000313" key="18">
    <source>
        <dbReference type="Proteomes" id="UP000677228"/>
    </source>
</evidence>
<dbReference type="SUPFAM" id="SSF57196">
    <property type="entry name" value="EGF/Laminin"/>
    <property type="match status" value="3"/>
</dbReference>
<proteinExistence type="predicted"/>
<evidence type="ECO:0000256" key="4">
    <source>
        <dbReference type="ARBA" id="ARBA00022692"/>
    </source>
</evidence>
<dbReference type="SMART" id="SM00179">
    <property type="entry name" value="EGF_CA"/>
    <property type="match status" value="1"/>
</dbReference>
<dbReference type="InterPro" id="IPR000033">
    <property type="entry name" value="LDLR_classB_rpt"/>
</dbReference>
<dbReference type="Proteomes" id="UP000677228">
    <property type="component" value="Unassembled WGS sequence"/>
</dbReference>
<dbReference type="InterPro" id="IPR011042">
    <property type="entry name" value="6-blade_b-propeller_TolB-like"/>
</dbReference>
<protein>
    <recommendedName>
        <fullName evidence="15">EGF-like domain-containing protein</fullName>
    </recommendedName>
</protein>
<dbReference type="InterPro" id="IPR002172">
    <property type="entry name" value="LDrepeatLR_classA_rpt"/>
</dbReference>
<dbReference type="Pfam" id="PF00057">
    <property type="entry name" value="Ldl_recept_a"/>
    <property type="match status" value="8"/>
</dbReference>
<evidence type="ECO:0000256" key="11">
    <source>
        <dbReference type="PROSITE-ProRule" id="PRU00076"/>
    </source>
</evidence>
<dbReference type="EMBL" id="CAJOBA010006486">
    <property type="protein sequence ID" value="CAF3774154.1"/>
    <property type="molecule type" value="Genomic_DNA"/>
</dbReference>
<dbReference type="InterPro" id="IPR001881">
    <property type="entry name" value="EGF-like_Ca-bd_dom"/>
</dbReference>
<gene>
    <name evidence="16" type="ORF">OVA965_LOCUS14751</name>
    <name evidence="17" type="ORF">TMI583_LOCUS14754</name>
</gene>
<dbReference type="CDD" id="cd00054">
    <property type="entry name" value="EGF_CA"/>
    <property type="match status" value="1"/>
</dbReference>
<feature type="disulfide bond" evidence="12">
    <location>
        <begin position="1031"/>
        <end position="1046"/>
    </location>
</feature>
<dbReference type="Pfam" id="PF07645">
    <property type="entry name" value="EGF_CA"/>
    <property type="match status" value="1"/>
</dbReference>
<feature type="domain" description="EGF-like" evidence="15">
    <location>
        <begin position="1725"/>
        <end position="1760"/>
    </location>
</feature>
<feature type="domain" description="EGF-like" evidence="15">
    <location>
        <begin position="1761"/>
        <end position="1794"/>
    </location>
</feature>
<dbReference type="Gene3D" id="4.10.400.10">
    <property type="entry name" value="Low-density Lipoprotein Receptor"/>
    <property type="match status" value="9"/>
</dbReference>
<evidence type="ECO:0000256" key="2">
    <source>
        <dbReference type="ARBA" id="ARBA00022536"/>
    </source>
</evidence>
<dbReference type="PROSITE" id="PS01187">
    <property type="entry name" value="EGF_CA"/>
    <property type="match status" value="1"/>
</dbReference>
<feature type="disulfide bond" evidence="11">
    <location>
        <begin position="1729"/>
        <end position="1739"/>
    </location>
</feature>
<evidence type="ECO:0000313" key="16">
    <source>
        <dbReference type="EMBL" id="CAF1004951.1"/>
    </source>
</evidence>
<evidence type="ECO:0000259" key="15">
    <source>
        <dbReference type="PROSITE" id="PS50026"/>
    </source>
</evidence>
<feature type="disulfide bond" evidence="12">
    <location>
        <begin position="992"/>
        <end position="1007"/>
    </location>
</feature>
<evidence type="ECO:0000256" key="8">
    <source>
        <dbReference type="ARBA" id="ARBA00023157"/>
    </source>
</evidence>
<dbReference type="SUPFAM" id="SSF57424">
    <property type="entry name" value="LDL receptor-like module"/>
    <property type="match status" value="9"/>
</dbReference>
<dbReference type="GO" id="GO:0043235">
    <property type="term" value="C:receptor complex"/>
    <property type="evidence" value="ECO:0007669"/>
    <property type="project" value="TreeGrafter"/>
</dbReference>
<dbReference type="GO" id="GO:0006897">
    <property type="term" value="P:endocytosis"/>
    <property type="evidence" value="ECO:0007669"/>
    <property type="project" value="UniProtKB-KW"/>
</dbReference>
<dbReference type="SMART" id="SM00181">
    <property type="entry name" value="EGF"/>
    <property type="match status" value="8"/>
</dbReference>
<dbReference type="InterPro" id="IPR000742">
    <property type="entry name" value="EGF"/>
</dbReference>
<dbReference type="Gene3D" id="2.120.10.30">
    <property type="entry name" value="TolB, C-terminal domain"/>
    <property type="match status" value="2"/>
</dbReference>
<dbReference type="GO" id="GO:0005509">
    <property type="term" value="F:calcium ion binding"/>
    <property type="evidence" value="ECO:0007669"/>
    <property type="project" value="InterPro"/>
</dbReference>
<dbReference type="PROSITE" id="PS01209">
    <property type="entry name" value="LDLRA_1"/>
    <property type="match status" value="2"/>
</dbReference>
<feature type="region of interest" description="Disordered" evidence="13">
    <location>
        <begin position="1878"/>
        <end position="1897"/>
    </location>
</feature>
<dbReference type="GO" id="GO:0005886">
    <property type="term" value="C:plasma membrane"/>
    <property type="evidence" value="ECO:0007669"/>
    <property type="project" value="TreeGrafter"/>
</dbReference>
<evidence type="ECO:0000256" key="1">
    <source>
        <dbReference type="ARBA" id="ARBA00004167"/>
    </source>
</evidence>
<dbReference type="PROSITE" id="PS50068">
    <property type="entry name" value="LDLRA_2"/>
    <property type="match status" value="11"/>
</dbReference>
<dbReference type="GO" id="GO:0005041">
    <property type="term" value="F:low-density lipoprotein particle receptor activity"/>
    <property type="evidence" value="ECO:0007669"/>
    <property type="project" value="TreeGrafter"/>
</dbReference>
<feature type="disulfide bond" evidence="11">
    <location>
        <begin position="1750"/>
        <end position="1759"/>
    </location>
</feature>
<feature type="disulfide bond" evidence="11">
    <location>
        <begin position="1762"/>
        <end position="1772"/>
    </location>
</feature>
<keyword evidence="4 14" id="KW-0812">Transmembrane</keyword>
<feature type="non-terminal residue" evidence="16">
    <location>
        <position position="1937"/>
    </location>
</feature>
<dbReference type="Gene3D" id="2.10.25.10">
    <property type="entry name" value="Laminin"/>
    <property type="match status" value="3"/>
</dbReference>
<feature type="transmembrane region" description="Helical" evidence="14">
    <location>
        <begin position="1801"/>
        <end position="1822"/>
    </location>
</feature>
<dbReference type="Gene3D" id="2.40.128.620">
    <property type="match status" value="1"/>
</dbReference>
<evidence type="ECO:0000256" key="5">
    <source>
        <dbReference type="ARBA" id="ARBA00022737"/>
    </source>
</evidence>
<feature type="disulfide bond" evidence="12">
    <location>
        <begin position="921"/>
        <end position="933"/>
    </location>
</feature>
<keyword evidence="7 14" id="KW-0472">Membrane</keyword>
<evidence type="ECO:0000313" key="17">
    <source>
        <dbReference type="EMBL" id="CAF3774154.1"/>
    </source>
</evidence>
<dbReference type="InterPro" id="IPR018097">
    <property type="entry name" value="EGF_Ca-bd_CS"/>
</dbReference>
<dbReference type="PRINTS" id="PR00261">
    <property type="entry name" value="LDLRECEPTOR"/>
</dbReference>
<dbReference type="PANTHER" id="PTHR22722">
    <property type="entry name" value="LOW-DENSITY LIPOPROTEIN RECEPTOR-RELATED PROTEIN 2-RELATED"/>
    <property type="match status" value="1"/>
</dbReference>
<evidence type="ECO:0000256" key="9">
    <source>
        <dbReference type="ARBA" id="ARBA00023170"/>
    </source>
</evidence>